<evidence type="ECO:0000313" key="3">
    <source>
        <dbReference type="Proteomes" id="UP000237105"/>
    </source>
</evidence>
<keyword evidence="3" id="KW-1185">Reference proteome</keyword>
<feature type="region of interest" description="Disordered" evidence="1">
    <location>
        <begin position="1"/>
        <end position="61"/>
    </location>
</feature>
<name>A0A2P5BKN8_PARAD</name>
<accession>A0A2P5BKN8</accession>
<dbReference type="EMBL" id="JXTB01000263">
    <property type="protein sequence ID" value="PON49336.1"/>
    <property type="molecule type" value="Genomic_DNA"/>
</dbReference>
<sequence length="96" mass="10068">MVRTKNPSIAVMDSESESDTVVSQSDGPASHSDGSTSVSDGSTTPNEIEKENIEPDNPQAPIRHLSELEVDGTGVSSRISGTSRRNLCISTIVGNP</sequence>
<evidence type="ECO:0000256" key="1">
    <source>
        <dbReference type="SAM" id="MobiDB-lite"/>
    </source>
</evidence>
<gene>
    <name evidence="2" type="ORF">PanWU01x14_231080</name>
</gene>
<proteinExistence type="predicted"/>
<comment type="caution">
    <text evidence="2">The sequence shown here is derived from an EMBL/GenBank/DDBJ whole genome shotgun (WGS) entry which is preliminary data.</text>
</comment>
<organism evidence="2 3">
    <name type="scientific">Parasponia andersonii</name>
    <name type="common">Sponia andersonii</name>
    <dbReference type="NCBI Taxonomy" id="3476"/>
    <lineage>
        <taxon>Eukaryota</taxon>
        <taxon>Viridiplantae</taxon>
        <taxon>Streptophyta</taxon>
        <taxon>Embryophyta</taxon>
        <taxon>Tracheophyta</taxon>
        <taxon>Spermatophyta</taxon>
        <taxon>Magnoliopsida</taxon>
        <taxon>eudicotyledons</taxon>
        <taxon>Gunneridae</taxon>
        <taxon>Pentapetalae</taxon>
        <taxon>rosids</taxon>
        <taxon>fabids</taxon>
        <taxon>Rosales</taxon>
        <taxon>Cannabaceae</taxon>
        <taxon>Parasponia</taxon>
    </lineage>
</organism>
<reference evidence="3" key="1">
    <citation type="submission" date="2016-06" db="EMBL/GenBank/DDBJ databases">
        <title>Parallel loss of symbiosis genes in relatives of nitrogen-fixing non-legume Parasponia.</title>
        <authorList>
            <person name="Van Velzen R."/>
            <person name="Holmer R."/>
            <person name="Bu F."/>
            <person name="Rutten L."/>
            <person name="Van Zeijl A."/>
            <person name="Liu W."/>
            <person name="Santuari L."/>
            <person name="Cao Q."/>
            <person name="Sharma T."/>
            <person name="Shen D."/>
            <person name="Roswanjaya Y."/>
            <person name="Wardhani T."/>
            <person name="Kalhor M.S."/>
            <person name="Jansen J."/>
            <person name="Van den Hoogen J."/>
            <person name="Gungor B."/>
            <person name="Hartog M."/>
            <person name="Hontelez J."/>
            <person name="Verver J."/>
            <person name="Yang W.-C."/>
            <person name="Schijlen E."/>
            <person name="Repin R."/>
            <person name="Schilthuizen M."/>
            <person name="Schranz E."/>
            <person name="Heidstra R."/>
            <person name="Miyata K."/>
            <person name="Fedorova E."/>
            <person name="Kohlen W."/>
            <person name="Bisseling T."/>
            <person name="Smit S."/>
            <person name="Geurts R."/>
        </authorList>
    </citation>
    <scope>NUCLEOTIDE SEQUENCE [LARGE SCALE GENOMIC DNA]</scope>
    <source>
        <strain evidence="3">cv. WU1-14</strain>
    </source>
</reference>
<evidence type="ECO:0000313" key="2">
    <source>
        <dbReference type="EMBL" id="PON49336.1"/>
    </source>
</evidence>
<protein>
    <submittedName>
        <fullName evidence="2">Uncharacterized protein</fullName>
    </submittedName>
</protein>
<dbReference type="Proteomes" id="UP000237105">
    <property type="component" value="Unassembled WGS sequence"/>
</dbReference>
<feature type="compositionally biased region" description="Low complexity" evidence="1">
    <location>
        <begin position="30"/>
        <end position="44"/>
    </location>
</feature>
<dbReference type="AlphaFoldDB" id="A0A2P5BKN8"/>